<feature type="transmembrane region" description="Helical" evidence="1">
    <location>
        <begin position="241"/>
        <end position="268"/>
    </location>
</feature>
<protein>
    <recommendedName>
        <fullName evidence="3">Ycf1</fullName>
    </recommendedName>
</protein>
<geneLocation type="chloroplast" evidence="2"/>
<accession>A0A386B0H6</accession>
<name>A0A386B0H6_CODAR</name>
<keyword evidence="1" id="KW-1133">Transmembrane helix</keyword>
<feature type="transmembrane region" description="Helical" evidence="1">
    <location>
        <begin position="133"/>
        <end position="154"/>
    </location>
</feature>
<feature type="transmembrane region" description="Helical" evidence="1">
    <location>
        <begin position="289"/>
        <end position="308"/>
    </location>
</feature>
<reference evidence="2" key="2">
    <citation type="journal article" date="2019" name="Mol. Phylogenet. Evol.">
        <title>Reassessment of the classification of bryopsidales (chlorophyta) based on chloroplast phylogenomic analyses.</title>
        <authorList>
            <person name="Cremen M.C."/>
            <person name="Leliaert F."/>
            <person name="West J."/>
            <person name="Lam D.W."/>
            <person name="Shimada S."/>
            <person name="Lopez-Bautista J.M."/>
            <person name="Verbruggen H."/>
        </authorList>
    </citation>
    <scope>NUCLEOTIDE SEQUENCE</scope>
</reference>
<sequence length="774" mass="92215">MCLTQEFKNYIYFLLHFENNITFSSFFMFLKFNCCYIIQMVQNWLIYIFQFQWFSDFIYLFISLPTWNMSLINDFFVFQSPTNLVYDYVYTPNNNSNLFILGLGNSFFYWIPHSSVHFLILRRFLVEGLPAGLSACFGSLFAQILFTFMSLFGIHCVLNTWIHFEISLYLFSICFLFIVTYKIVHTPIKRSRFYQTKQLFLIFCINFSLIFFENYGIFPYISSLTFNESTSFLQFQNSTNIQIYIYIIGFFIGSLIWIGLFGYSIAFLSQFLATYFAKSYSHWIQMLNFTFLTLILANLLASVPFYSLDYLFLSSLGFYSEDLRTQNTLLKTNIADIPKGRLGEYSAHSSIDTDIALYNRGRYSTGNEVELTFEDLNFQGEYIWRTRSDRLASGSVGIINPFMSKFLPKQIQNQSKENQLNLESELSKTKNLLDSTQFEQLLTRFFNDYNAEVFDSYLIDSSMDQDSFSAFSELSKYGFDSFASLEDFESDEFEEELGKKIKQKYYKNDIYKILLKLDISYFLKRQPSTYKLTQKEENTLFNKKLILMNYYNSLRSYSYLPYCPIFKILFNNAKSYANRVYNQQYKGTLKIVRRLFLIDFSSVSPNSSILKYDQLLYKEKKYLNLFWHEELKPKKNKLKRKSIYDYQSIPFYIGWDQTKRKLMITNRFINIQNSFPIKKTFNSGLNFVAWPIQRRNFLEHNKYSYLFYQFDQTQNELQKDLFSYHEQGDLDTQIIYDTLPTLIQRVDLRNKDKSTIQLKPIRAGLSWWKRSFRG</sequence>
<gene>
    <name evidence="2" type="primary">ycf1</name>
</gene>
<organism evidence="2">
    <name type="scientific">Codium arabicum</name>
    <name type="common">Green alga</name>
    <dbReference type="NCBI Taxonomy" id="221038"/>
    <lineage>
        <taxon>Eukaryota</taxon>
        <taxon>Viridiplantae</taxon>
        <taxon>Chlorophyta</taxon>
        <taxon>core chlorophytes</taxon>
        <taxon>Ulvophyceae</taxon>
        <taxon>TCBD clade</taxon>
        <taxon>Bryopsidales</taxon>
        <taxon>Bryopsidineae</taxon>
        <taxon>Codiaceae</taxon>
        <taxon>Codium</taxon>
    </lineage>
</organism>
<evidence type="ECO:0000313" key="2">
    <source>
        <dbReference type="EMBL" id="AYC65189.1"/>
    </source>
</evidence>
<dbReference type="RefSeq" id="YP_009519307.1">
    <property type="nucleotide sequence ID" value="NC_039524.1"/>
</dbReference>
<dbReference type="EMBL" id="MH591107">
    <property type="protein sequence ID" value="AYC65189.1"/>
    <property type="molecule type" value="Genomic_DNA"/>
</dbReference>
<feature type="transmembrane region" description="Helical" evidence="1">
    <location>
        <begin position="98"/>
        <end position="121"/>
    </location>
</feature>
<feature type="transmembrane region" description="Helical" evidence="1">
    <location>
        <begin position="199"/>
        <end position="221"/>
    </location>
</feature>
<keyword evidence="2" id="KW-0934">Plastid</keyword>
<evidence type="ECO:0000256" key="1">
    <source>
        <dbReference type="SAM" id="Phobius"/>
    </source>
</evidence>
<reference evidence="2" key="1">
    <citation type="submission" date="2018-07" db="EMBL/GenBank/DDBJ databases">
        <authorList>
            <person name="Quirk P.G."/>
            <person name="Krulwich T.A."/>
        </authorList>
    </citation>
    <scope>NUCLEOTIDE SEQUENCE</scope>
</reference>
<keyword evidence="2" id="KW-0150">Chloroplast</keyword>
<proteinExistence type="predicted"/>
<feature type="transmembrane region" description="Helical" evidence="1">
    <location>
        <begin position="160"/>
        <end position="179"/>
    </location>
</feature>
<dbReference type="AlphaFoldDB" id="A0A386B0H6"/>
<keyword evidence="1" id="KW-0472">Membrane</keyword>
<dbReference type="GeneID" id="38279130"/>
<evidence type="ECO:0008006" key="3">
    <source>
        <dbReference type="Google" id="ProtNLM"/>
    </source>
</evidence>
<keyword evidence="1" id="KW-0812">Transmembrane</keyword>